<keyword evidence="6" id="KW-1185">Reference proteome</keyword>
<dbReference type="Gene3D" id="3.40.1410.10">
    <property type="entry name" value="Chorismate lyase-like"/>
    <property type="match status" value="1"/>
</dbReference>
<dbReference type="InterPro" id="IPR011663">
    <property type="entry name" value="UTRA"/>
</dbReference>
<proteinExistence type="predicted"/>
<evidence type="ECO:0000313" key="5">
    <source>
        <dbReference type="EMBL" id="ABB40121.1"/>
    </source>
</evidence>
<dbReference type="Pfam" id="PF00392">
    <property type="entry name" value="GntR"/>
    <property type="match status" value="1"/>
</dbReference>
<dbReference type="GO" id="GO:0045892">
    <property type="term" value="P:negative regulation of DNA-templated transcription"/>
    <property type="evidence" value="ECO:0007669"/>
    <property type="project" value="TreeGrafter"/>
</dbReference>
<dbReference type="SMART" id="SM00866">
    <property type="entry name" value="UTRA"/>
    <property type="match status" value="1"/>
</dbReference>
<dbReference type="KEGG" id="dde:Dde_3327"/>
<keyword evidence="3" id="KW-0804">Transcription</keyword>
<dbReference type="Proteomes" id="UP000002710">
    <property type="component" value="Chromosome"/>
</dbReference>
<protein>
    <submittedName>
        <fullName evidence="5">Transcriptional regulator, GntR family with UTRA sensor domain-containing protein</fullName>
    </submittedName>
</protein>
<gene>
    <name evidence="5" type="ordered locus">Dde_3327</name>
</gene>
<dbReference type="InterPro" id="IPR050679">
    <property type="entry name" value="Bact_HTH_transcr_reg"/>
</dbReference>
<dbReference type="PANTHER" id="PTHR44846:SF1">
    <property type="entry name" value="MANNOSYL-D-GLYCERATE TRANSPORT_METABOLISM SYSTEM REPRESSOR MNGR-RELATED"/>
    <property type="match status" value="1"/>
</dbReference>
<evidence type="ECO:0000313" key="6">
    <source>
        <dbReference type="Proteomes" id="UP000002710"/>
    </source>
</evidence>
<dbReference type="PANTHER" id="PTHR44846">
    <property type="entry name" value="MANNOSYL-D-GLYCERATE TRANSPORT/METABOLISM SYSTEM REPRESSOR MNGR-RELATED"/>
    <property type="match status" value="1"/>
</dbReference>
<dbReference type="Gene3D" id="1.10.10.10">
    <property type="entry name" value="Winged helix-like DNA-binding domain superfamily/Winged helix DNA-binding domain"/>
    <property type="match status" value="1"/>
</dbReference>
<dbReference type="HOGENOM" id="CLU_063236_2_2_7"/>
<dbReference type="InterPro" id="IPR000524">
    <property type="entry name" value="Tscrpt_reg_HTH_GntR"/>
</dbReference>
<sequence>MTHDTVPVAHRELERGNGVALWRQIQAVLEHDLRSGYVAAGEKLPTERQLAQRFGVNRHTVRQALAELARKELIVVEQGRGAFARRDKLDYALARRVRFSENLLRQSRIPSERLLGSDKVQAGRRAAEALQVLPATMLLRLRTVGNADGRPLCCTTHYFPYGRFAGFAAVYGQLHSVTAAFRALGVADYVRTSTRITSRMPDAAEVRALGLARQTPVLVVESVNADGAGTPVEYGVCVWAADRIQFVIDAA</sequence>
<dbReference type="eggNOG" id="COG2188">
    <property type="taxonomic scope" value="Bacteria"/>
</dbReference>
<keyword evidence="1" id="KW-0805">Transcription regulation</keyword>
<dbReference type="SMART" id="SM00345">
    <property type="entry name" value="HTH_GNTR"/>
    <property type="match status" value="1"/>
</dbReference>
<dbReference type="InterPro" id="IPR036390">
    <property type="entry name" value="WH_DNA-bd_sf"/>
</dbReference>
<dbReference type="GO" id="GO:0003700">
    <property type="term" value="F:DNA-binding transcription factor activity"/>
    <property type="evidence" value="ECO:0007669"/>
    <property type="project" value="InterPro"/>
</dbReference>
<dbReference type="STRING" id="207559.Dde_3327"/>
<organism evidence="5 6">
    <name type="scientific">Oleidesulfovibrio alaskensis (strain ATCC BAA-1058 / DSM 17464 / G20)</name>
    <name type="common">Desulfovibrio alaskensis</name>
    <dbReference type="NCBI Taxonomy" id="207559"/>
    <lineage>
        <taxon>Bacteria</taxon>
        <taxon>Pseudomonadati</taxon>
        <taxon>Thermodesulfobacteriota</taxon>
        <taxon>Desulfovibrionia</taxon>
        <taxon>Desulfovibrionales</taxon>
        <taxon>Desulfovibrionaceae</taxon>
        <taxon>Oleidesulfovibrio</taxon>
    </lineage>
</organism>
<dbReference type="NCBIfam" id="TIGR02325">
    <property type="entry name" value="C_P_lyase_phnF"/>
    <property type="match status" value="1"/>
</dbReference>
<dbReference type="EMBL" id="CP000112">
    <property type="protein sequence ID" value="ABB40121.1"/>
    <property type="molecule type" value="Genomic_DNA"/>
</dbReference>
<dbReference type="AlphaFoldDB" id="Q30W25"/>
<dbReference type="GO" id="GO:0003677">
    <property type="term" value="F:DNA binding"/>
    <property type="evidence" value="ECO:0007669"/>
    <property type="project" value="UniProtKB-KW"/>
</dbReference>
<dbReference type="PRINTS" id="PR00035">
    <property type="entry name" value="HTHGNTR"/>
</dbReference>
<dbReference type="CDD" id="cd07377">
    <property type="entry name" value="WHTH_GntR"/>
    <property type="match status" value="1"/>
</dbReference>
<dbReference type="Pfam" id="PF07702">
    <property type="entry name" value="UTRA"/>
    <property type="match status" value="1"/>
</dbReference>
<dbReference type="InterPro" id="IPR012702">
    <property type="entry name" value="CP_lyase_PhnF"/>
</dbReference>
<dbReference type="PROSITE" id="PS50949">
    <property type="entry name" value="HTH_GNTR"/>
    <property type="match status" value="1"/>
</dbReference>
<dbReference type="SUPFAM" id="SSF64288">
    <property type="entry name" value="Chorismate lyase-like"/>
    <property type="match status" value="1"/>
</dbReference>
<name>Q30W25_OLEA2</name>
<dbReference type="SUPFAM" id="SSF46785">
    <property type="entry name" value="Winged helix' DNA-binding domain"/>
    <property type="match status" value="1"/>
</dbReference>
<evidence type="ECO:0000256" key="1">
    <source>
        <dbReference type="ARBA" id="ARBA00023015"/>
    </source>
</evidence>
<dbReference type="RefSeq" id="WP_011369053.1">
    <property type="nucleotide sequence ID" value="NC_007519.1"/>
</dbReference>
<keyword evidence="2" id="KW-0238">DNA-binding</keyword>
<reference evidence="5 6" key="1">
    <citation type="journal article" date="2011" name="J. Bacteriol.">
        <title>Complete genome sequence and updated annotation of Desulfovibrio alaskensis G20.</title>
        <authorList>
            <person name="Hauser L.J."/>
            <person name="Land M.L."/>
            <person name="Brown S.D."/>
            <person name="Larimer F."/>
            <person name="Keller K.L."/>
            <person name="Rapp-Giles B.J."/>
            <person name="Price M.N."/>
            <person name="Lin M."/>
            <person name="Bruce D.C."/>
            <person name="Detter J.C."/>
            <person name="Tapia R."/>
            <person name="Han C.S."/>
            <person name="Goodwin L.A."/>
            <person name="Cheng J.F."/>
            <person name="Pitluck S."/>
            <person name="Copeland A."/>
            <person name="Lucas S."/>
            <person name="Nolan M."/>
            <person name="Lapidus A.L."/>
            <person name="Palumbo A.V."/>
            <person name="Wall J.D."/>
        </authorList>
    </citation>
    <scope>NUCLEOTIDE SEQUENCE [LARGE SCALE GENOMIC DNA]</scope>
    <source>
        <strain evidence="6">ATCC BAA 1058 / DSM 17464 / G20</strain>
    </source>
</reference>
<accession>Q30W25</accession>
<dbReference type="InterPro" id="IPR036388">
    <property type="entry name" value="WH-like_DNA-bd_sf"/>
</dbReference>
<dbReference type="InterPro" id="IPR028978">
    <property type="entry name" value="Chorismate_lyase_/UTRA_dom_sf"/>
</dbReference>
<feature type="domain" description="HTH gntR-type" evidence="4">
    <location>
        <begin position="19"/>
        <end position="87"/>
    </location>
</feature>
<evidence type="ECO:0000256" key="3">
    <source>
        <dbReference type="ARBA" id="ARBA00023163"/>
    </source>
</evidence>
<evidence type="ECO:0000259" key="4">
    <source>
        <dbReference type="PROSITE" id="PS50949"/>
    </source>
</evidence>
<evidence type="ECO:0000256" key="2">
    <source>
        <dbReference type="ARBA" id="ARBA00023125"/>
    </source>
</evidence>